<dbReference type="AlphaFoldDB" id="A0A841RKI0"/>
<dbReference type="GO" id="GO:0035870">
    <property type="term" value="F:dITP diphosphatase activity"/>
    <property type="evidence" value="ECO:0007669"/>
    <property type="project" value="UniProtKB-UniRule"/>
</dbReference>
<evidence type="ECO:0000256" key="1">
    <source>
        <dbReference type="ARBA" id="ARBA00008023"/>
    </source>
</evidence>
<dbReference type="Pfam" id="PF01725">
    <property type="entry name" value="Ham1p_like"/>
    <property type="match status" value="1"/>
</dbReference>
<dbReference type="EC" id="3.6.1.66" evidence="10"/>
<evidence type="ECO:0000313" key="13">
    <source>
        <dbReference type="Proteomes" id="UP000572212"/>
    </source>
</evidence>
<dbReference type="EMBL" id="JACHON010000001">
    <property type="protein sequence ID" value="MBB6511986.1"/>
    <property type="molecule type" value="Genomic_DNA"/>
</dbReference>
<organism evidence="12 13">
    <name type="scientific">Gracilibacillus halotolerans</name>
    <dbReference type="NCBI Taxonomy" id="74386"/>
    <lineage>
        <taxon>Bacteria</taxon>
        <taxon>Bacillati</taxon>
        <taxon>Bacillota</taxon>
        <taxon>Bacilli</taxon>
        <taxon>Bacillales</taxon>
        <taxon>Bacillaceae</taxon>
        <taxon>Gracilibacillus</taxon>
    </lineage>
</organism>
<keyword evidence="13" id="KW-1185">Reference proteome</keyword>
<dbReference type="Gene3D" id="3.90.950.10">
    <property type="match status" value="1"/>
</dbReference>
<dbReference type="RefSeq" id="WP_184244686.1">
    <property type="nucleotide sequence ID" value="NZ_BAAACU010000022.1"/>
</dbReference>
<gene>
    <name evidence="12" type="ORF">GGQ92_000753</name>
</gene>
<feature type="active site" description="Proton acceptor" evidence="10">
    <location>
        <position position="71"/>
    </location>
</feature>
<comment type="catalytic activity">
    <reaction evidence="8 10">
        <text>dITP + H2O = dIMP + diphosphate + H(+)</text>
        <dbReference type="Rhea" id="RHEA:28342"/>
        <dbReference type="ChEBI" id="CHEBI:15377"/>
        <dbReference type="ChEBI" id="CHEBI:15378"/>
        <dbReference type="ChEBI" id="CHEBI:33019"/>
        <dbReference type="ChEBI" id="CHEBI:61194"/>
        <dbReference type="ChEBI" id="CHEBI:61382"/>
        <dbReference type="EC" id="3.6.1.66"/>
    </reaction>
</comment>
<evidence type="ECO:0000256" key="2">
    <source>
        <dbReference type="ARBA" id="ARBA00011738"/>
    </source>
</evidence>
<comment type="catalytic activity">
    <reaction evidence="10">
        <text>ITP + H2O = IMP + diphosphate + H(+)</text>
        <dbReference type="Rhea" id="RHEA:29399"/>
        <dbReference type="ChEBI" id="CHEBI:15377"/>
        <dbReference type="ChEBI" id="CHEBI:15378"/>
        <dbReference type="ChEBI" id="CHEBI:33019"/>
        <dbReference type="ChEBI" id="CHEBI:58053"/>
        <dbReference type="ChEBI" id="CHEBI:61402"/>
        <dbReference type="EC" id="3.6.1.66"/>
    </reaction>
</comment>
<dbReference type="GO" id="GO:0009117">
    <property type="term" value="P:nucleotide metabolic process"/>
    <property type="evidence" value="ECO:0007669"/>
    <property type="project" value="UniProtKB-KW"/>
</dbReference>
<evidence type="ECO:0000256" key="10">
    <source>
        <dbReference type="HAMAP-Rule" id="MF_01405"/>
    </source>
</evidence>
<feature type="binding site" evidence="10">
    <location>
        <begin position="182"/>
        <end position="183"/>
    </location>
    <ligand>
        <name>substrate</name>
    </ligand>
</feature>
<keyword evidence="6 10" id="KW-0460">Magnesium</keyword>
<keyword evidence="5 10" id="KW-0378">Hydrolase</keyword>
<dbReference type="NCBIfam" id="NF011397">
    <property type="entry name" value="PRK14822.1"/>
    <property type="match status" value="1"/>
</dbReference>
<comment type="subunit">
    <text evidence="2 10">Homodimer.</text>
</comment>
<dbReference type="GO" id="GO:0036222">
    <property type="term" value="F:XTP diphosphatase activity"/>
    <property type="evidence" value="ECO:0007669"/>
    <property type="project" value="UniProtKB-UniRule"/>
</dbReference>
<proteinExistence type="inferred from homology"/>
<evidence type="ECO:0000313" key="12">
    <source>
        <dbReference type="EMBL" id="MBB6511986.1"/>
    </source>
</evidence>
<dbReference type="HAMAP" id="MF_01405">
    <property type="entry name" value="Non_canon_purine_NTPase"/>
    <property type="match status" value="1"/>
</dbReference>
<dbReference type="GO" id="GO:0017111">
    <property type="term" value="F:ribonucleoside triphosphate phosphatase activity"/>
    <property type="evidence" value="ECO:0007669"/>
    <property type="project" value="InterPro"/>
</dbReference>
<evidence type="ECO:0000256" key="5">
    <source>
        <dbReference type="ARBA" id="ARBA00022801"/>
    </source>
</evidence>
<comment type="similarity">
    <text evidence="1 10 11">Belongs to the HAM1 NTPase family.</text>
</comment>
<feature type="binding site" evidence="10">
    <location>
        <begin position="8"/>
        <end position="13"/>
    </location>
    <ligand>
        <name>substrate</name>
    </ligand>
</feature>
<evidence type="ECO:0000256" key="9">
    <source>
        <dbReference type="ARBA" id="ARBA00052017"/>
    </source>
</evidence>
<comment type="cofactor">
    <cofactor evidence="10">
        <name>Mg(2+)</name>
        <dbReference type="ChEBI" id="CHEBI:18420"/>
    </cofactor>
    <text evidence="10">Binds 1 Mg(2+) ion per subunit.</text>
</comment>
<dbReference type="Proteomes" id="UP000572212">
    <property type="component" value="Unassembled WGS sequence"/>
</dbReference>
<comment type="function">
    <text evidence="10">Pyrophosphatase that catalyzes the hydrolysis of nucleoside triphosphates to their monophosphate derivatives, with a high preference for the non-canonical purine nucleotides XTP (xanthosine triphosphate), dITP (deoxyinosine triphosphate) and ITP. Seems to function as a house-cleaning enzyme that removes non-canonical purine nucleotides from the nucleotide pool, thus preventing their incorporation into DNA/RNA and avoiding chromosomal lesions.</text>
</comment>
<dbReference type="GO" id="GO:0009146">
    <property type="term" value="P:purine nucleoside triphosphate catabolic process"/>
    <property type="evidence" value="ECO:0007669"/>
    <property type="project" value="UniProtKB-UniRule"/>
</dbReference>
<accession>A0A841RKI0</accession>
<dbReference type="GO" id="GO:0036220">
    <property type="term" value="F:ITP diphosphatase activity"/>
    <property type="evidence" value="ECO:0007669"/>
    <property type="project" value="UniProtKB-UniRule"/>
</dbReference>
<name>A0A841RKI0_9BACI</name>
<dbReference type="InterPro" id="IPR020922">
    <property type="entry name" value="dITP/XTP_pyrophosphatase"/>
</dbReference>
<feature type="binding site" evidence="10">
    <location>
        <position position="72"/>
    </location>
    <ligand>
        <name>substrate</name>
    </ligand>
</feature>
<dbReference type="InterPro" id="IPR029001">
    <property type="entry name" value="ITPase-like_fam"/>
</dbReference>
<dbReference type="NCBIfam" id="TIGR00042">
    <property type="entry name" value="RdgB/HAM1 family non-canonical purine NTP pyrophosphatase"/>
    <property type="match status" value="1"/>
</dbReference>
<evidence type="ECO:0000256" key="8">
    <source>
        <dbReference type="ARBA" id="ARBA00051875"/>
    </source>
</evidence>
<reference evidence="12 13" key="1">
    <citation type="submission" date="2020-08" db="EMBL/GenBank/DDBJ databases">
        <title>Genomic Encyclopedia of Type Strains, Phase IV (KMG-IV): sequencing the most valuable type-strain genomes for metagenomic binning, comparative biology and taxonomic classification.</title>
        <authorList>
            <person name="Goeker M."/>
        </authorList>
    </citation>
    <scope>NUCLEOTIDE SEQUENCE [LARGE SCALE GENOMIC DNA]</scope>
    <source>
        <strain evidence="12 13">DSM 11805</strain>
    </source>
</reference>
<evidence type="ECO:0000256" key="3">
    <source>
        <dbReference type="ARBA" id="ARBA00022723"/>
    </source>
</evidence>
<protein>
    <recommendedName>
        <fullName evidence="10">dITP/XTP pyrophosphatase</fullName>
        <ecNumber evidence="10">3.6.1.66</ecNumber>
    </recommendedName>
    <alternativeName>
        <fullName evidence="10">Non-canonical purine NTP pyrophosphatase</fullName>
    </alternativeName>
    <alternativeName>
        <fullName evidence="10">Non-standard purine NTP pyrophosphatase</fullName>
    </alternativeName>
    <alternativeName>
        <fullName evidence="10">Nucleoside-triphosphate diphosphatase</fullName>
    </alternativeName>
    <alternativeName>
        <fullName evidence="10">Nucleoside-triphosphate pyrophosphatase</fullName>
        <shortName evidence="10">NTPase</shortName>
    </alternativeName>
</protein>
<dbReference type="GO" id="GO:0046872">
    <property type="term" value="F:metal ion binding"/>
    <property type="evidence" value="ECO:0007669"/>
    <property type="project" value="UniProtKB-KW"/>
</dbReference>
<dbReference type="PANTHER" id="PTHR11067">
    <property type="entry name" value="INOSINE TRIPHOSPHATE PYROPHOSPHATASE/HAM1 PROTEIN"/>
    <property type="match status" value="1"/>
</dbReference>
<keyword evidence="3 10" id="KW-0479">Metal-binding</keyword>
<comment type="catalytic activity">
    <reaction evidence="9 10">
        <text>XTP + H2O = XMP + diphosphate + H(+)</text>
        <dbReference type="Rhea" id="RHEA:28610"/>
        <dbReference type="ChEBI" id="CHEBI:15377"/>
        <dbReference type="ChEBI" id="CHEBI:15378"/>
        <dbReference type="ChEBI" id="CHEBI:33019"/>
        <dbReference type="ChEBI" id="CHEBI:57464"/>
        <dbReference type="ChEBI" id="CHEBI:61314"/>
        <dbReference type="EC" id="3.6.1.66"/>
    </reaction>
</comment>
<evidence type="ECO:0000256" key="6">
    <source>
        <dbReference type="ARBA" id="ARBA00022842"/>
    </source>
</evidence>
<keyword evidence="7 10" id="KW-0546">Nucleotide metabolism</keyword>
<dbReference type="PANTHER" id="PTHR11067:SF9">
    <property type="entry name" value="INOSINE TRIPHOSPHATE PYROPHOSPHATASE"/>
    <property type="match status" value="1"/>
</dbReference>
<feature type="binding site" evidence="10">
    <location>
        <begin position="154"/>
        <end position="157"/>
    </location>
    <ligand>
        <name>substrate</name>
    </ligand>
</feature>
<dbReference type="FunFam" id="3.90.950.10:FF:000001">
    <property type="entry name" value="dITP/XTP pyrophosphatase"/>
    <property type="match status" value="1"/>
</dbReference>
<evidence type="ECO:0000256" key="7">
    <source>
        <dbReference type="ARBA" id="ARBA00023080"/>
    </source>
</evidence>
<comment type="caution">
    <text evidence="12">The sequence shown here is derived from an EMBL/GenBank/DDBJ whole genome shotgun (WGS) entry which is preliminary data.</text>
</comment>
<dbReference type="GO" id="GO:0000166">
    <property type="term" value="F:nucleotide binding"/>
    <property type="evidence" value="ECO:0007669"/>
    <property type="project" value="UniProtKB-KW"/>
</dbReference>
<dbReference type="CDD" id="cd00515">
    <property type="entry name" value="HAM1"/>
    <property type="match status" value="1"/>
</dbReference>
<sequence>MKEIVIATRNKGKVKDFELLFNKYGIKVKSLLDLSPEIGDIEETGTTFEENAAIKAEAISEKLHIPVIADDSGIEIDALNGAPGVYSARYAGTDKDDEANNQKVLSELKNIPSSDRTARFVCVLAIAEPGKSTVFKRGECEGKIGFEPVGENGFGYDPLFYPSGFDKTMAQMSPKEKSEISHRKKALDQLEDWLQK</sequence>
<evidence type="ECO:0000256" key="4">
    <source>
        <dbReference type="ARBA" id="ARBA00022741"/>
    </source>
</evidence>
<evidence type="ECO:0000256" key="11">
    <source>
        <dbReference type="RuleBase" id="RU003781"/>
    </source>
</evidence>
<dbReference type="SUPFAM" id="SSF52972">
    <property type="entry name" value="ITPase-like"/>
    <property type="match status" value="1"/>
</dbReference>
<feature type="binding site" evidence="10">
    <location>
        <position position="71"/>
    </location>
    <ligand>
        <name>Mg(2+)</name>
        <dbReference type="ChEBI" id="CHEBI:18420"/>
    </ligand>
</feature>
<keyword evidence="4 10" id="KW-0547">Nucleotide-binding</keyword>
<dbReference type="GO" id="GO:0005829">
    <property type="term" value="C:cytosol"/>
    <property type="evidence" value="ECO:0007669"/>
    <property type="project" value="TreeGrafter"/>
</dbReference>
<feature type="binding site" evidence="10">
    <location>
        <position position="42"/>
    </location>
    <ligand>
        <name>Mg(2+)</name>
        <dbReference type="ChEBI" id="CHEBI:18420"/>
    </ligand>
</feature>
<dbReference type="InterPro" id="IPR002637">
    <property type="entry name" value="RdgB/HAM1"/>
</dbReference>
<feature type="binding site" evidence="10">
    <location>
        <position position="177"/>
    </location>
    <ligand>
        <name>substrate</name>
    </ligand>
</feature>